<dbReference type="AlphaFoldDB" id="A0A346Y108"/>
<dbReference type="HAMAP" id="MF_00022">
    <property type="entry name" value="Glu_tRNA_synth_type1"/>
    <property type="match status" value="1"/>
</dbReference>
<reference evidence="10 11" key="1">
    <citation type="submission" date="2018-09" db="EMBL/GenBank/DDBJ databases">
        <title>Complete genome sequence of Euzebya sp. DY32-46 isolated from seawater of Pacific Ocean.</title>
        <authorList>
            <person name="Xu L."/>
            <person name="Wu Y.-H."/>
            <person name="Xu X.-W."/>
        </authorList>
    </citation>
    <scope>NUCLEOTIDE SEQUENCE [LARGE SCALE GENOMIC DNA]</scope>
    <source>
        <strain evidence="10 11">DY32-46</strain>
    </source>
</reference>
<dbReference type="Pfam" id="PF19269">
    <property type="entry name" value="Anticodon_2"/>
    <property type="match status" value="1"/>
</dbReference>
<evidence type="ECO:0000256" key="2">
    <source>
        <dbReference type="ARBA" id="ARBA00022598"/>
    </source>
</evidence>
<evidence type="ECO:0000256" key="3">
    <source>
        <dbReference type="ARBA" id="ARBA00022741"/>
    </source>
</evidence>
<evidence type="ECO:0000256" key="6">
    <source>
        <dbReference type="ARBA" id="ARBA00023146"/>
    </source>
</evidence>
<keyword evidence="5 7" id="KW-0648">Protein biosynthesis</keyword>
<comment type="catalytic activity">
    <reaction evidence="7">
        <text>tRNA(Glu) + L-glutamate + ATP = L-glutamyl-tRNA(Glu) + AMP + diphosphate</text>
        <dbReference type="Rhea" id="RHEA:23540"/>
        <dbReference type="Rhea" id="RHEA-COMP:9663"/>
        <dbReference type="Rhea" id="RHEA-COMP:9680"/>
        <dbReference type="ChEBI" id="CHEBI:29985"/>
        <dbReference type="ChEBI" id="CHEBI:30616"/>
        <dbReference type="ChEBI" id="CHEBI:33019"/>
        <dbReference type="ChEBI" id="CHEBI:78442"/>
        <dbReference type="ChEBI" id="CHEBI:78520"/>
        <dbReference type="ChEBI" id="CHEBI:456215"/>
        <dbReference type="EC" id="6.1.1.17"/>
    </reaction>
</comment>
<dbReference type="InterPro" id="IPR020058">
    <property type="entry name" value="Glu/Gln-tRNA-synth_Ib_cat-dom"/>
</dbReference>
<comment type="caution">
    <text evidence="7">Lacks conserved residue(s) required for the propagation of feature annotation.</text>
</comment>
<dbReference type="GO" id="GO:0004818">
    <property type="term" value="F:glutamate-tRNA ligase activity"/>
    <property type="evidence" value="ECO:0007669"/>
    <property type="project" value="UniProtKB-UniRule"/>
</dbReference>
<dbReference type="GO" id="GO:0005524">
    <property type="term" value="F:ATP binding"/>
    <property type="evidence" value="ECO:0007669"/>
    <property type="project" value="UniProtKB-UniRule"/>
</dbReference>
<keyword evidence="3 7" id="KW-0547">Nucleotide-binding</keyword>
<dbReference type="GO" id="GO:0008270">
    <property type="term" value="F:zinc ion binding"/>
    <property type="evidence" value="ECO:0007669"/>
    <property type="project" value="InterPro"/>
</dbReference>
<dbReference type="GO" id="GO:0006424">
    <property type="term" value="P:glutamyl-tRNA aminoacylation"/>
    <property type="evidence" value="ECO:0007669"/>
    <property type="project" value="UniProtKB-UniRule"/>
</dbReference>
<dbReference type="InterPro" id="IPR014729">
    <property type="entry name" value="Rossmann-like_a/b/a_fold"/>
</dbReference>
<dbReference type="InterPro" id="IPR033910">
    <property type="entry name" value="GluRS_core"/>
</dbReference>
<feature type="domain" description="Glutamyl/glutaminyl-tRNA synthetase class Ib catalytic" evidence="8">
    <location>
        <begin position="5"/>
        <end position="233"/>
    </location>
</feature>
<dbReference type="InterPro" id="IPR004527">
    <property type="entry name" value="Glu-tRNA-ligase_bac/mito"/>
</dbReference>
<dbReference type="PANTHER" id="PTHR43311">
    <property type="entry name" value="GLUTAMATE--TRNA LIGASE"/>
    <property type="match status" value="1"/>
</dbReference>
<dbReference type="OrthoDB" id="9807503at2"/>
<comment type="subcellular location">
    <subcellularLocation>
        <location evidence="7">Cytoplasm</location>
    </subcellularLocation>
</comment>
<evidence type="ECO:0000259" key="8">
    <source>
        <dbReference type="Pfam" id="PF00749"/>
    </source>
</evidence>
<dbReference type="EC" id="6.1.1.17" evidence="7"/>
<evidence type="ECO:0000256" key="4">
    <source>
        <dbReference type="ARBA" id="ARBA00022840"/>
    </source>
</evidence>
<comment type="function">
    <text evidence="7">Catalyzes the attachment of glutamate to tRNA(Glu) in a two-step reaction: glutamate is first activated by ATP to form Glu-AMP and then transferred to the acceptor end of tRNA(Glu).</text>
</comment>
<comment type="similarity">
    <text evidence="1 7">Belongs to the class-I aminoacyl-tRNA synthetase family. Glutamate--tRNA ligase type 1 subfamily.</text>
</comment>
<evidence type="ECO:0000256" key="1">
    <source>
        <dbReference type="ARBA" id="ARBA00007894"/>
    </source>
</evidence>
<dbReference type="PROSITE" id="PS00178">
    <property type="entry name" value="AA_TRNA_LIGASE_I"/>
    <property type="match status" value="1"/>
</dbReference>
<dbReference type="InterPro" id="IPR000924">
    <property type="entry name" value="Glu/Gln-tRNA-synth"/>
</dbReference>
<feature type="binding site" evidence="7">
    <location>
        <position position="275"/>
    </location>
    <ligand>
        <name>ATP</name>
        <dbReference type="ChEBI" id="CHEBI:30616"/>
    </ligand>
</feature>
<dbReference type="InterPro" id="IPR045462">
    <property type="entry name" value="aa-tRNA-synth_I_cd-bd"/>
</dbReference>
<dbReference type="RefSeq" id="WP_114592537.1">
    <property type="nucleotide sequence ID" value="NZ_CP031165.1"/>
</dbReference>
<evidence type="ECO:0000313" key="10">
    <source>
        <dbReference type="EMBL" id="AXV08155.1"/>
    </source>
</evidence>
<evidence type="ECO:0000256" key="7">
    <source>
        <dbReference type="HAMAP-Rule" id="MF_00022"/>
    </source>
</evidence>
<name>A0A346Y108_9ACTN</name>
<dbReference type="Pfam" id="PF00749">
    <property type="entry name" value="tRNA-synt_1c"/>
    <property type="match status" value="2"/>
</dbReference>
<accession>A0A346Y108</accession>
<feature type="short sequence motif" description="'KMSKS' region" evidence="7">
    <location>
        <begin position="272"/>
        <end position="276"/>
    </location>
</feature>
<dbReference type="PRINTS" id="PR00987">
    <property type="entry name" value="TRNASYNTHGLU"/>
</dbReference>
<protein>
    <recommendedName>
        <fullName evidence="7">Glutamate--tRNA ligase</fullName>
        <ecNumber evidence="7">6.1.1.17</ecNumber>
    </recommendedName>
    <alternativeName>
        <fullName evidence="7">Glutamyl-tRNA synthetase</fullName>
        <shortName evidence="7">GluRS</shortName>
    </alternativeName>
</protein>
<comment type="subunit">
    <text evidence="7">Monomer.</text>
</comment>
<keyword evidence="2 7" id="KW-0436">Ligase</keyword>
<keyword evidence="11" id="KW-1185">Reference proteome</keyword>
<dbReference type="InterPro" id="IPR020751">
    <property type="entry name" value="aa-tRNA-synth_I_codon-bd_sub2"/>
</dbReference>
<keyword evidence="4 7" id="KW-0067">ATP-binding</keyword>
<dbReference type="CDD" id="cd00808">
    <property type="entry name" value="GluRS_core"/>
    <property type="match status" value="1"/>
</dbReference>
<dbReference type="SUPFAM" id="SSF52374">
    <property type="entry name" value="Nucleotidylyl transferase"/>
    <property type="match status" value="1"/>
</dbReference>
<dbReference type="Gene3D" id="3.40.50.620">
    <property type="entry name" value="HUPs"/>
    <property type="match status" value="1"/>
</dbReference>
<sequence length="508" mass="55888">MSTPLRVRFCPAPSGWLHVGGARTALFNWLWARRHGGTFVLRIEDTDAERATLESAAGMMQALDWLGLTWDEGPSIGEFDARGDHGPYLQSQRRPLHDAVARRLLEAGHAYEAFETPEELEELRASNQPYKTGHRDLTDEQRAAYRAEGREPVLRVRTPDEGEVSWEDGVRGTVTFQWAEIGDFVITRANGSPTYQLANVVDDIAQGVGFVARGEDLLSATPRQILMTQLLTADGILDAALADVDFPAREDGWPDTLTYAHMPLLVGEDRKKLSKRHGDVAIEAFEAEGMLPDVMMNFLALCGWSLDGTTERFTVPELIEAFSFERVNPSPAFFDTAKLRSLNGDAIKAMSDADFAAALVPVFQRAGLVAEPAPEADVALIAALAPHLKDRSQTLNDAVPFVAFAFRDEIEWDEKAIKKWLKPAAGDVLDFLTPRLEGLEEWTADAIMAVFTEATEALEVGMGKAMQPVRVVVTGSAVSPPLPETLAALDREWVLSRVRDGRAKVPAE</sequence>
<dbReference type="KEGG" id="euz:DVS28_a3482"/>
<dbReference type="EMBL" id="CP031165">
    <property type="protein sequence ID" value="AXV08155.1"/>
    <property type="molecule type" value="Genomic_DNA"/>
</dbReference>
<keyword evidence="7" id="KW-0963">Cytoplasm</keyword>
<feature type="domain" description="Glutamyl/glutaminyl-tRNA synthetase class Ib catalytic" evidence="8">
    <location>
        <begin position="258"/>
        <end position="340"/>
    </location>
</feature>
<dbReference type="PANTHER" id="PTHR43311:SF2">
    <property type="entry name" value="GLUTAMATE--TRNA LIGASE, MITOCHONDRIAL-RELATED"/>
    <property type="match status" value="1"/>
</dbReference>
<feature type="domain" description="Aminoacyl-tRNA synthetase class I anticodon-binding" evidence="9">
    <location>
        <begin position="358"/>
        <end position="501"/>
    </location>
</feature>
<keyword evidence="6 7" id="KW-0030">Aminoacyl-tRNA synthetase</keyword>
<dbReference type="SUPFAM" id="SSF48163">
    <property type="entry name" value="An anticodon-binding domain of class I aminoacyl-tRNA synthetases"/>
    <property type="match status" value="1"/>
</dbReference>
<dbReference type="Gene3D" id="1.10.10.350">
    <property type="match status" value="1"/>
</dbReference>
<dbReference type="InterPro" id="IPR001412">
    <property type="entry name" value="aa-tRNA-synth_I_CS"/>
</dbReference>
<organism evidence="10 11">
    <name type="scientific">Euzebya pacifica</name>
    <dbReference type="NCBI Taxonomy" id="1608957"/>
    <lineage>
        <taxon>Bacteria</taxon>
        <taxon>Bacillati</taxon>
        <taxon>Actinomycetota</taxon>
        <taxon>Nitriliruptoria</taxon>
        <taxon>Euzebyales</taxon>
    </lineage>
</organism>
<dbReference type="InterPro" id="IPR049940">
    <property type="entry name" value="GluQ/Sye"/>
</dbReference>
<evidence type="ECO:0000313" key="11">
    <source>
        <dbReference type="Proteomes" id="UP000264006"/>
    </source>
</evidence>
<proteinExistence type="inferred from homology"/>
<evidence type="ECO:0000256" key="5">
    <source>
        <dbReference type="ARBA" id="ARBA00022917"/>
    </source>
</evidence>
<dbReference type="GO" id="GO:0000049">
    <property type="term" value="F:tRNA binding"/>
    <property type="evidence" value="ECO:0007669"/>
    <property type="project" value="InterPro"/>
</dbReference>
<dbReference type="InterPro" id="IPR008925">
    <property type="entry name" value="aa_tRNA-synth_I_cd-bd_sf"/>
</dbReference>
<dbReference type="Proteomes" id="UP000264006">
    <property type="component" value="Chromosome"/>
</dbReference>
<dbReference type="GO" id="GO:0005829">
    <property type="term" value="C:cytosol"/>
    <property type="evidence" value="ECO:0007669"/>
    <property type="project" value="TreeGrafter"/>
</dbReference>
<gene>
    <name evidence="7" type="primary">gltX</name>
    <name evidence="10" type="ORF">DVS28_a3482</name>
</gene>
<evidence type="ECO:0000259" key="9">
    <source>
        <dbReference type="Pfam" id="PF19269"/>
    </source>
</evidence>